<sequence>MDVETDRIHDLVRVEFLTDESVARLVMEQGETPMNVFRPSKVEAMATAVESLADDIDSLVLYGEPVFSAGADLSSVKRMPQEMRPAQIDTIAAASNRFIRSIREFPAPVISAVTGVAAGGGLGFALASDLIYVHAEAVFDTAYARIGLTPDNATPFFLVRTVGPYRARELLFDPEPISAAEIVDLGLANDRYDVPESEFIETVTRDAIRYANGPTDTYAQTKQLLDTAFEGRLDDHLEEERSTIKRMSDSDTFDEGISAFFEKRQPEWK</sequence>
<comment type="caution">
    <text evidence="2">The sequence shown here is derived from an EMBL/GenBank/DDBJ whole genome shotgun (WGS) entry which is preliminary data.</text>
</comment>
<evidence type="ECO:0000313" key="2">
    <source>
        <dbReference type="EMBL" id="NUB93793.1"/>
    </source>
</evidence>
<dbReference type="InterPro" id="IPR018376">
    <property type="entry name" value="Enoyl-CoA_hyd/isom_CS"/>
</dbReference>
<dbReference type="Gene3D" id="1.10.12.10">
    <property type="entry name" value="Lyase 2-enoyl-coa Hydratase, Chain A, domain 2"/>
    <property type="match status" value="1"/>
</dbReference>
<dbReference type="SUPFAM" id="SSF52096">
    <property type="entry name" value="ClpP/crotonase"/>
    <property type="match status" value="1"/>
</dbReference>
<comment type="similarity">
    <text evidence="1">Belongs to the enoyl-CoA hydratase/isomerase family.</text>
</comment>
<dbReference type="PANTHER" id="PTHR43459:SF1">
    <property type="entry name" value="EG:BACN32G11.4 PROTEIN"/>
    <property type="match status" value="1"/>
</dbReference>
<dbReference type="InterPro" id="IPR029045">
    <property type="entry name" value="ClpP/crotonase-like_dom_sf"/>
</dbReference>
<dbReference type="CDD" id="cd06558">
    <property type="entry name" value="crotonase-like"/>
    <property type="match status" value="1"/>
</dbReference>
<dbReference type="PROSITE" id="PS00166">
    <property type="entry name" value="ENOYL_COA_HYDRATASE"/>
    <property type="match status" value="1"/>
</dbReference>
<name>A0A8J8KGU2_9EURY</name>
<dbReference type="Proteomes" id="UP000728647">
    <property type="component" value="Unassembled WGS sequence"/>
</dbReference>
<dbReference type="EMBL" id="JABURA010000003">
    <property type="protein sequence ID" value="NUB93793.1"/>
    <property type="molecule type" value="Genomic_DNA"/>
</dbReference>
<dbReference type="GO" id="GO:0003824">
    <property type="term" value="F:catalytic activity"/>
    <property type="evidence" value="ECO:0007669"/>
    <property type="project" value="InterPro"/>
</dbReference>
<protein>
    <submittedName>
        <fullName evidence="2">Enoyl-CoA hydratase/isomerase family protein</fullName>
    </submittedName>
</protein>
<organism evidence="2 3">
    <name type="scientific">Haloterrigena gelatinilytica</name>
    <dbReference type="NCBI Taxonomy" id="2741724"/>
    <lineage>
        <taxon>Archaea</taxon>
        <taxon>Methanobacteriati</taxon>
        <taxon>Methanobacteriota</taxon>
        <taxon>Stenosarchaea group</taxon>
        <taxon>Halobacteria</taxon>
        <taxon>Halobacteriales</taxon>
        <taxon>Natrialbaceae</taxon>
        <taxon>Haloterrigena</taxon>
    </lineage>
</organism>
<evidence type="ECO:0000256" key="1">
    <source>
        <dbReference type="RuleBase" id="RU003707"/>
    </source>
</evidence>
<dbReference type="RefSeq" id="WP_174703440.1">
    <property type="nucleotide sequence ID" value="NZ_JABURA010000003.1"/>
</dbReference>
<dbReference type="Gene3D" id="3.90.226.10">
    <property type="entry name" value="2-enoyl-CoA Hydratase, Chain A, domain 1"/>
    <property type="match status" value="1"/>
</dbReference>
<accession>A0A8J8KGU2</accession>
<gene>
    <name evidence="2" type="ORF">HT576_22735</name>
</gene>
<dbReference type="PANTHER" id="PTHR43459">
    <property type="entry name" value="ENOYL-COA HYDRATASE"/>
    <property type="match status" value="1"/>
</dbReference>
<reference evidence="2" key="1">
    <citation type="submission" date="2020-06" db="EMBL/GenBank/DDBJ databases">
        <title>Haloterrigena sp. nov., an extremely halophilic archaeon isolated from a saline sediment.</title>
        <authorList>
            <person name="Liu B.-B."/>
        </authorList>
    </citation>
    <scope>NUCLEOTIDE SEQUENCE</scope>
    <source>
        <strain evidence="2">SYSU A121-1</strain>
    </source>
</reference>
<evidence type="ECO:0000313" key="3">
    <source>
        <dbReference type="Proteomes" id="UP000728647"/>
    </source>
</evidence>
<dbReference type="Pfam" id="PF00378">
    <property type="entry name" value="ECH_1"/>
    <property type="match status" value="1"/>
</dbReference>
<dbReference type="InterPro" id="IPR014748">
    <property type="entry name" value="Enoyl-CoA_hydra_C"/>
</dbReference>
<proteinExistence type="inferred from homology"/>
<dbReference type="InterPro" id="IPR001753">
    <property type="entry name" value="Enoyl-CoA_hydra/iso"/>
</dbReference>
<dbReference type="AlphaFoldDB" id="A0A8J8KGU2"/>